<protein>
    <submittedName>
        <fullName evidence="1">Uncharacterized protein</fullName>
    </submittedName>
</protein>
<accession>A0AAW1AL97</accession>
<name>A0AAW1AL97_9HYME</name>
<reference evidence="1 2" key="1">
    <citation type="submission" date="2024-05" db="EMBL/GenBank/DDBJ databases">
        <title>The nuclear and mitochondrial genome assemblies of Tetragonisca angustula (Apidae: Meliponini), a tiny yet remarkable pollinator in the Neotropics.</title>
        <authorList>
            <person name="Ferrari R."/>
            <person name="Ricardo P.C."/>
            <person name="Dias F.C."/>
            <person name="Araujo N.S."/>
            <person name="Soares D.O."/>
            <person name="Zhou Q.-S."/>
            <person name="Zhu C.-D."/>
            <person name="Coutinho L."/>
            <person name="Airas M.C."/>
            <person name="Batista T.M."/>
        </authorList>
    </citation>
    <scope>NUCLEOTIDE SEQUENCE [LARGE SCALE GENOMIC DNA]</scope>
    <source>
        <strain evidence="1">ASF017062</strain>
        <tissue evidence="1">Abdomen</tissue>
    </source>
</reference>
<keyword evidence="2" id="KW-1185">Reference proteome</keyword>
<evidence type="ECO:0000313" key="2">
    <source>
        <dbReference type="Proteomes" id="UP001432146"/>
    </source>
</evidence>
<sequence>MTLQRYNILHTNVYYDDGETGVARKNSEGEEDEPRPDQMAIVVSNDRKRIAKGQRRTSNCEEKEGERSGLFLSVECQT</sequence>
<proteinExistence type="predicted"/>
<dbReference type="AlphaFoldDB" id="A0AAW1AL97"/>
<comment type="caution">
    <text evidence="1">The sequence shown here is derived from an EMBL/GenBank/DDBJ whole genome shotgun (WGS) entry which is preliminary data.</text>
</comment>
<organism evidence="1 2">
    <name type="scientific">Tetragonisca angustula</name>
    <dbReference type="NCBI Taxonomy" id="166442"/>
    <lineage>
        <taxon>Eukaryota</taxon>
        <taxon>Metazoa</taxon>
        <taxon>Ecdysozoa</taxon>
        <taxon>Arthropoda</taxon>
        <taxon>Hexapoda</taxon>
        <taxon>Insecta</taxon>
        <taxon>Pterygota</taxon>
        <taxon>Neoptera</taxon>
        <taxon>Endopterygota</taxon>
        <taxon>Hymenoptera</taxon>
        <taxon>Apocrita</taxon>
        <taxon>Aculeata</taxon>
        <taxon>Apoidea</taxon>
        <taxon>Anthophila</taxon>
        <taxon>Apidae</taxon>
        <taxon>Tetragonisca</taxon>
    </lineage>
</organism>
<dbReference type="Proteomes" id="UP001432146">
    <property type="component" value="Unassembled WGS sequence"/>
</dbReference>
<evidence type="ECO:0000313" key="1">
    <source>
        <dbReference type="EMBL" id="KAK9310716.1"/>
    </source>
</evidence>
<dbReference type="EMBL" id="JAWNGG020000001">
    <property type="protein sequence ID" value="KAK9310716.1"/>
    <property type="molecule type" value="Genomic_DNA"/>
</dbReference>
<gene>
    <name evidence="1" type="ORF">QLX08_000035</name>
</gene>